<dbReference type="Proteomes" id="UP000664859">
    <property type="component" value="Unassembled WGS sequence"/>
</dbReference>
<proteinExistence type="predicted"/>
<organism evidence="2 3">
    <name type="scientific">Tribonema minus</name>
    <dbReference type="NCBI Taxonomy" id="303371"/>
    <lineage>
        <taxon>Eukaryota</taxon>
        <taxon>Sar</taxon>
        <taxon>Stramenopiles</taxon>
        <taxon>Ochrophyta</taxon>
        <taxon>PX clade</taxon>
        <taxon>Xanthophyceae</taxon>
        <taxon>Tribonematales</taxon>
        <taxon>Tribonemataceae</taxon>
        <taxon>Tribonema</taxon>
    </lineage>
</organism>
<name>A0A835YIY3_9STRA</name>
<keyword evidence="3" id="KW-1185">Reference proteome</keyword>
<accession>A0A835YIY3</accession>
<gene>
    <name evidence="2" type="ORF">JKP88DRAFT_249611</name>
</gene>
<dbReference type="EMBL" id="JAFCMP010000539">
    <property type="protein sequence ID" value="KAG5176189.1"/>
    <property type="molecule type" value="Genomic_DNA"/>
</dbReference>
<comment type="caution">
    <text evidence="2">The sequence shown here is derived from an EMBL/GenBank/DDBJ whole genome shotgun (WGS) entry which is preliminary data.</text>
</comment>
<evidence type="ECO:0000313" key="3">
    <source>
        <dbReference type="Proteomes" id="UP000664859"/>
    </source>
</evidence>
<dbReference type="OrthoDB" id="10673308at2759"/>
<sequence length="334" mass="36266">MALMLYGIAAECGDAEVAGKGQSEYIATRLNPVSGVDTAGVHIHTCYCDLMLSTARKLRAEMPCQRRPRSQTRQPPAKDMPAVPAPPVEQGTRTLEAPIAQARVVQRVVWRASPAARPATRIVDTQNVHDHSVVAASKTNVAQMIKKHGDLELTPDVLLEVRNLAAGNTNALAILTNLSNAKHTTLGVSEKQALAHVWRTISDKTDETLQTNMKETLTQRLGECIEHDLPVCSTGRFVRILATLDGVYDDAVKPLRPMWAVRDEVATLAGQVREDVLANASPADAEAYDNGTSEKLSSKMRQELTLRAVGVYVDELDMNAGVLQGVLAPYMNAM</sequence>
<protein>
    <submittedName>
        <fullName evidence="2">Uncharacterized protein</fullName>
    </submittedName>
</protein>
<feature type="region of interest" description="Disordered" evidence="1">
    <location>
        <begin position="61"/>
        <end position="89"/>
    </location>
</feature>
<evidence type="ECO:0000313" key="2">
    <source>
        <dbReference type="EMBL" id="KAG5176189.1"/>
    </source>
</evidence>
<evidence type="ECO:0000256" key="1">
    <source>
        <dbReference type="SAM" id="MobiDB-lite"/>
    </source>
</evidence>
<reference evidence="2" key="1">
    <citation type="submission" date="2021-02" db="EMBL/GenBank/DDBJ databases">
        <title>First Annotated Genome of the Yellow-green Alga Tribonema minus.</title>
        <authorList>
            <person name="Mahan K.M."/>
        </authorList>
    </citation>
    <scope>NUCLEOTIDE SEQUENCE</scope>
    <source>
        <strain evidence="2">UTEX B ZZ1240</strain>
    </source>
</reference>
<dbReference type="AlphaFoldDB" id="A0A835YIY3"/>